<protein>
    <recommendedName>
        <fullName evidence="2">Heparan-alpha-glucosaminide N-acetyltransferase catalytic domain-containing protein</fullName>
    </recommendedName>
</protein>
<proteinExistence type="predicted"/>
<accession>D3DZC0</accession>
<name>D3DZC0_METRM</name>
<dbReference type="GeneID" id="8769843"/>
<dbReference type="STRING" id="634498.mru_0223"/>
<dbReference type="RefSeq" id="WP_012955031.1">
    <property type="nucleotide sequence ID" value="NC_013790.1"/>
</dbReference>
<feature type="domain" description="Heparan-alpha-glucosaminide N-acetyltransferase catalytic" evidence="2">
    <location>
        <begin position="16"/>
        <end position="232"/>
    </location>
</feature>
<dbReference type="eggNOG" id="arCOG04370">
    <property type="taxonomic scope" value="Archaea"/>
</dbReference>
<feature type="transmembrane region" description="Helical" evidence="1">
    <location>
        <begin position="339"/>
        <end position="356"/>
    </location>
</feature>
<feature type="transmembrane region" description="Helical" evidence="1">
    <location>
        <begin position="92"/>
        <end position="113"/>
    </location>
</feature>
<feature type="transmembrane region" description="Helical" evidence="1">
    <location>
        <begin position="263"/>
        <end position="288"/>
    </location>
</feature>
<feature type="transmembrane region" description="Helical" evidence="1">
    <location>
        <begin position="233"/>
        <end position="251"/>
    </location>
</feature>
<gene>
    <name evidence="3" type="ordered locus">mru_0223</name>
</gene>
<evidence type="ECO:0000256" key="1">
    <source>
        <dbReference type="SAM" id="Phobius"/>
    </source>
</evidence>
<organism evidence="3 4">
    <name type="scientific">Methanobrevibacter ruminantium (strain ATCC 35063 / DSM 1093 / JCM 13430 / OCM 146 / M1)</name>
    <name type="common">Methanobacterium ruminantium</name>
    <dbReference type="NCBI Taxonomy" id="634498"/>
    <lineage>
        <taxon>Archaea</taxon>
        <taxon>Methanobacteriati</taxon>
        <taxon>Methanobacteriota</taxon>
        <taxon>Methanomada group</taxon>
        <taxon>Methanobacteria</taxon>
        <taxon>Methanobacteriales</taxon>
        <taxon>Methanobacteriaceae</taxon>
        <taxon>Methanobrevibacter</taxon>
    </lineage>
</organism>
<dbReference type="Pfam" id="PF07786">
    <property type="entry name" value="HGSNAT_cat"/>
    <property type="match status" value="1"/>
</dbReference>
<sequence>MNISSLFSDEKVNTGRQVELDIAKAFAIIFMIFLHTVMIVEAYNVGLSPTYTYIIGNVLGRPYAAVVFMFCMGVGVVYSRHSQWNLMIKRGIILYLLGLLVNVFEFFLPHYLAGYLGVNAEAFPLFGGLIIFCVDILAFAGLAFILMGILRKFEVSNKAMIIIAVIMSLIGSFTIGIDFGIPAVCSFFGHFIGAKNGHTAFPLFNWFIFPVAGYVWGQYFIRAKDKREFFKYWPILLIVAFAYFFISSRYWGGVFSEDVHLYYFLNTLDAVFCIINAHAFIGLCYWISDYLPDSITKFFSTLSRNINEIYIAQWFYIPVTIILITYFSKGLVFDDLVTTIVSICMLIISTVTALAYRKLRTKG</sequence>
<evidence type="ECO:0000313" key="4">
    <source>
        <dbReference type="Proteomes" id="UP000008680"/>
    </source>
</evidence>
<keyword evidence="1" id="KW-0472">Membrane</keyword>
<dbReference type="PATRIC" id="fig|634498.28.peg.227"/>
<keyword evidence="4" id="KW-1185">Reference proteome</keyword>
<dbReference type="InterPro" id="IPR012429">
    <property type="entry name" value="HGSNAT_cat"/>
</dbReference>
<feature type="transmembrane region" description="Helical" evidence="1">
    <location>
        <begin position="161"/>
        <end position="191"/>
    </location>
</feature>
<reference evidence="3 4" key="1">
    <citation type="journal article" date="2010" name="PLoS ONE">
        <title>The genome sequence of the rumen methanogen Methanobrevibacter ruminantium reveals new possibilities for controlling ruminant methane emissions.</title>
        <authorList>
            <person name="Leahy S.C."/>
            <person name="Kelly W.J."/>
            <person name="Altermann E."/>
            <person name="Ronimus R.S."/>
            <person name="Yeoman C.J."/>
            <person name="Pacheco D.M."/>
            <person name="Li D."/>
            <person name="Kong Z."/>
            <person name="McTavish S."/>
            <person name="Sang C."/>
            <person name="Lambie S.C."/>
            <person name="Janssen P.H."/>
            <person name="Dey D."/>
            <person name="Attwood G.T."/>
        </authorList>
    </citation>
    <scope>NUCLEOTIDE SEQUENCE [LARGE SCALE GENOMIC DNA]</scope>
    <source>
        <strain evidence="4">ATCC 35063 / DSM 1093 / JCM 13430 / OCM 146 / M1</strain>
    </source>
</reference>
<feature type="transmembrane region" description="Helical" evidence="1">
    <location>
        <begin position="203"/>
        <end position="221"/>
    </location>
</feature>
<dbReference type="KEGG" id="mru:mru_0223"/>
<evidence type="ECO:0000313" key="3">
    <source>
        <dbReference type="EMBL" id="ADC46075.1"/>
    </source>
</evidence>
<feature type="transmembrane region" description="Helical" evidence="1">
    <location>
        <begin position="21"/>
        <end position="43"/>
    </location>
</feature>
<keyword evidence="1" id="KW-1133">Transmembrane helix</keyword>
<dbReference type="EMBL" id="CP001719">
    <property type="protein sequence ID" value="ADC46075.1"/>
    <property type="molecule type" value="Genomic_DNA"/>
</dbReference>
<evidence type="ECO:0000259" key="2">
    <source>
        <dbReference type="Pfam" id="PF07786"/>
    </source>
</evidence>
<dbReference type="HOGENOM" id="CLU_065974_0_0_2"/>
<keyword evidence="1" id="KW-0812">Transmembrane</keyword>
<dbReference type="OrthoDB" id="78406at2157"/>
<feature type="transmembrane region" description="Helical" evidence="1">
    <location>
        <begin position="63"/>
        <end position="80"/>
    </location>
</feature>
<feature type="transmembrane region" description="Helical" evidence="1">
    <location>
        <begin position="125"/>
        <end position="149"/>
    </location>
</feature>
<dbReference type="Proteomes" id="UP000008680">
    <property type="component" value="Chromosome"/>
</dbReference>
<dbReference type="AlphaFoldDB" id="D3DZC0"/>
<feature type="transmembrane region" description="Helical" evidence="1">
    <location>
        <begin position="309"/>
        <end position="327"/>
    </location>
</feature>